<comment type="caution">
    <text evidence="2">The sequence shown here is derived from an EMBL/GenBank/DDBJ whole genome shotgun (WGS) entry which is preliminary data.</text>
</comment>
<feature type="compositionally biased region" description="Low complexity" evidence="1">
    <location>
        <begin position="214"/>
        <end position="235"/>
    </location>
</feature>
<dbReference type="Proteomes" id="UP000626109">
    <property type="component" value="Unassembled WGS sequence"/>
</dbReference>
<accession>A0A813DG60</accession>
<feature type="compositionally biased region" description="Acidic residues" evidence="1">
    <location>
        <begin position="62"/>
        <end position="93"/>
    </location>
</feature>
<sequence length="317" mass="35380">MMPTQGTPPKAVKRKQARLEDMFFATKALEVPNEEATQAALVALAAQTRPLKRLRPGRFEEPEAELPQEELQQEEEEEEEDCLEEEEVEDDACEAAPAHEADDNTYEADSQCSRESEGLAEDDEDLYRRRRVFLLRKRQEEQSRKRRLQWELDDAEELRDASDIAAHLGTSAMSTEDRLLWKKRIIDGQQRRSGPPGATGREPRAGASQGQGGSASNNNSSNNNHNNKNNKNKNNLASRQLIGARADDDSSHLYGLVGSAGGRRGTPRLLRAVQRRVMPSGPHPASPPGTDKALPRQPPHTASTEGEGRFVQFLRRC</sequence>
<feature type="region of interest" description="Disordered" evidence="1">
    <location>
        <begin position="275"/>
        <end position="308"/>
    </location>
</feature>
<feature type="region of interest" description="Disordered" evidence="1">
    <location>
        <begin position="183"/>
        <end position="251"/>
    </location>
</feature>
<keyword evidence="4" id="KW-1185">Reference proteome</keyword>
<dbReference type="AlphaFoldDB" id="A0A813DG60"/>
<evidence type="ECO:0000256" key="1">
    <source>
        <dbReference type="SAM" id="MobiDB-lite"/>
    </source>
</evidence>
<organism evidence="2 4">
    <name type="scientific">Polarella glacialis</name>
    <name type="common">Dinoflagellate</name>
    <dbReference type="NCBI Taxonomy" id="89957"/>
    <lineage>
        <taxon>Eukaryota</taxon>
        <taxon>Sar</taxon>
        <taxon>Alveolata</taxon>
        <taxon>Dinophyceae</taxon>
        <taxon>Suessiales</taxon>
        <taxon>Suessiaceae</taxon>
        <taxon>Polarella</taxon>
    </lineage>
</organism>
<dbReference type="EMBL" id="CAJNNW010025679">
    <property type="protein sequence ID" value="CAE8678334.1"/>
    <property type="molecule type" value="Genomic_DNA"/>
</dbReference>
<evidence type="ECO:0000313" key="4">
    <source>
        <dbReference type="Proteomes" id="UP000654075"/>
    </source>
</evidence>
<gene>
    <name evidence="2" type="ORF">PGLA1383_LOCUS4708</name>
    <name evidence="3" type="ORF">PGLA2088_LOCUS20762</name>
</gene>
<proteinExistence type="predicted"/>
<feature type="region of interest" description="Disordered" evidence="1">
    <location>
        <begin position="51"/>
        <end position="123"/>
    </location>
</feature>
<dbReference type="Proteomes" id="UP000654075">
    <property type="component" value="Unassembled WGS sequence"/>
</dbReference>
<evidence type="ECO:0000313" key="2">
    <source>
        <dbReference type="EMBL" id="CAE8585801.1"/>
    </source>
</evidence>
<evidence type="ECO:0000313" key="3">
    <source>
        <dbReference type="EMBL" id="CAE8678334.1"/>
    </source>
</evidence>
<name>A0A813DG60_POLGL</name>
<protein>
    <submittedName>
        <fullName evidence="2">Uncharacterized protein</fullName>
    </submittedName>
</protein>
<dbReference type="EMBL" id="CAJNNV010001776">
    <property type="protein sequence ID" value="CAE8585801.1"/>
    <property type="molecule type" value="Genomic_DNA"/>
</dbReference>
<reference evidence="2" key="1">
    <citation type="submission" date="2021-02" db="EMBL/GenBank/DDBJ databases">
        <authorList>
            <person name="Dougan E. K."/>
            <person name="Rhodes N."/>
            <person name="Thang M."/>
            <person name="Chan C."/>
        </authorList>
    </citation>
    <scope>NUCLEOTIDE SEQUENCE</scope>
</reference>